<proteinExistence type="predicted"/>
<organism evidence="2 3">
    <name type="scientific">Pleuronectes platessa</name>
    <name type="common">European plaice</name>
    <dbReference type="NCBI Taxonomy" id="8262"/>
    <lineage>
        <taxon>Eukaryota</taxon>
        <taxon>Metazoa</taxon>
        <taxon>Chordata</taxon>
        <taxon>Craniata</taxon>
        <taxon>Vertebrata</taxon>
        <taxon>Euteleostomi</taxon>
        <taxon>Actinopterygii</taxon>
        <taxon>Neopterygii</taxon>
        <taxon>Teleostei</taxon>
        <taxon>Neoteleostei</taxon>
        <taxon>Acanthomorphata</taxon>
        <taxon>Carangaria</taxon>
        <taxon>Pleuronectiformes</taxon>
        <taxon>Pleuronectoidei</taxon>
        <taxon>Pleuronectidae</taxon>
        <taxon>Pleuronectes</taxon>
    </lineage>
</organism>
<reference evidence="2" key="1">
    <citation type="submission" date="2020-03" db="EMBL/GenBank/DDBJ databases">
        <authorList>
            <person name="Weist P."/>
        </authorList>
    </citation>
    <scope>NUCLEOTIDE SEQUENCE</scope>
</reference>
<feature type="compositionally biased region" description="Low complexity" evidence="1">
    <location>
        <begin position="218"/>
        <end position="242"/>
    </location>
</feature>
<evidence type="ECO:0000313" key="2">
    <source>
        <dbReference type="EMBL" id="CAB1434406.1"/>
    </source>
</evidence>
<evidence type="ECO:0000313" key="3">
    <source>
        <dbReference type="Proteomes" id="UP001153269"/>
    </source>
</evidence>
<feature type="region of interest" description="Disordered" evidence="1">
    <location>
        <begin position="210"/>
        <end position="242"/>
    </location>
</feature>
<accession>A0A9N7UP62</accession>
<evidence type="ECO:0000256" key="1">
    <source>
        <dbReference type="SAM" id="MobiDB-lite"/>
    </source>
</evidence>
<name>A0A9N7UP62_PLEPL</name>
<feature type="region of interest" description="Disordered" evidence="1">
    <location>
        <begin position="34"/>
        <end position="61"/>
    </location>
</feature>
<sequence>MISQEAAAVEDVHLFQAQTDHVLQEIKPPHSCVIKSEATRSHSDREERGGEEDGEEGMEKKLQSDGRLNCLQLRGRFHHPSIFLFPSSCTSFPSSLSYDLISVSFLTPLPSYHFLSVPLPVGTTSCQYHFLWVPLPVSTTSSQYHFLSVPLPVSTTSSQYHFLSVPLPVGTTSCRYHFLSGSSECISRLKEKRSSFLVHELNSLLLHLLPPPPPPPSSSSSSLLPSSSSSSSSSLLLSASSS</sequence>
<feature type="compositionally biased region" description="Basic and acidic residues" evidence="1">
    <location>
        <begin position="37"/>
        <end position="48"/>
    </location>
</feature>
<dbReference type="AlphaFoldDB" id="A0A9N7UP62"/>
<comment type="caution">
    <text evidence="2">The sequence shown here is derived from an EMBL/GenBank/DDBJ whole genome shotgun (WGS) entry which is preliminary data.</text>
</comment>
<keyword evidence="3" id="KW-1185">Reference proteome</keyword>
<protein>
    <submittedName>
        <fullName evidence="2">Uncharacterized protein</fullName>
    </submittedName>
</protein>
<gene>
    <name evidence="2" type="ORF">PLEPLA_LOCUS22453</name>
</gene>
<dbReference type="Proteomes" id="UP001153269">
    <property type="component" value="Unassembled WGS sequence"/>
</dbReference>
<dbReference type="EMBL" id="CADEAL010001659">
    <property type="protein sequence ID" value="CAB1434406.1"/>
    <property type="molecule type" value="Genomic_DNA"/>
</dbReference>